<proteinExistence type="predicted"/>
<reference evidence="2" key="1">
    <citation type="journal article" date="2024" name="Proc. Natl. Acad. Sci. U.S.A.">
        <title>Extraordinary preservation of gene collinearity over three hundred million years revealed in homosporous lycophytes.</title>
        <authorList>
            <person name="Li C."/>
            <person name="Wickell D."/>
            <person name="Kuo L.Y."/>
            <person name="Chen X."/>
            <person name="Nie B."/>
            <person name="Liao X."/>
            <person name="Peng D."/>
            <person name="Ji J."/>
            <person name="Jenkins J."/>
            <person name="Williams M."/>
            <person name="Shu S."/>
            <person name="Plott C."/>
            <person name="Barry K."/>
            <person name="Rajasekar S."/>
            <person name="Grimwood J."/>
            <person name="Han X."/>
            <person name="Sun S."/>
            <person name="Hou Z."/>
            <person name="He W."/>
            <person name="Dai G."/>
            <person name="Sun C."/>
            <person name="Schmutz J."/>
            <person name="Leebens-Mack J.H."/>
            <person name="Li F.W."/>
            <person name="Wang L."/>
        </authorList>
    </citation>
    <scope>NUCLEOTIDE SEQUENCE [LARGE SCALE GENOMIC DNA]</scope>
    <source>
        <strain evidence="2">cv. PW_Plant_1</strain>
    </source>
</reference>
<sequence>MQAATMAIAEEEEGPGVAVDTIPPREHLLDSSAAAAPQHDERLAEMEQAACAAVEEEVENDESKGMKRGRQDPENKEEVVEGELGDVDGSSRIDGQEPVGKKAKTGVDNGDAEFEFVKEQDRNGKAGDENVMDAEAKAKVEKPEAESEESGDQHGGDALGPSTDKQESTDVAPVQLGPKLFHSGAQMFTYFYDLLHGWVFDVDLNKYEKLVLSDLILKGHQDAERKIGPGIKAFQIKKHPKWRNRCYYLLRTDGSLEDFSYRKCVDKLMPLPPELFLPSGSLNLDELLPLGRESQKVADRPKGRDGQAGFRGSYEGRVNKGGGRKGGCHRGRGRFHHRR</sequence>
<accession>A0ACC2BVT8</accession>
<evidence type="ECO:0000313" key="2">
    <source>
        <dbReference type="Proteomes" id="UP001162992"/>
    </source>
</evidence>
<organism evidence="1 2">
    <name type="scientific">Diphasiastrum complanatum</name>
    <name type="common">Issler's clubmoss</name>
    <name type="synonym">Lycopodium complanatum</name>
    <dbReference type="NCBI Taxonomy" id="34168"/>
    <lineage>
        <taxon>Eukaryota</taxon>
        <taxon>Viridiplantae</taxon>
        <taxon>Streptophyta</taxon>
        <taxon>Embryophyta</taxon>
        <taxon>Tracheophyta</taxon>
        <taxon>Lycopodiopsida</taxon>
        <taxon>Lycopodiales</taxon>
        <taxon>Lycopodiaceae</taxon>
        <taxon>Lycopodioideae</taxon>
        <taxon>Diphasiastrum</taxon>
    </lineage>
</organism>
<comment type="caution">
    <text evidence="1">The sequence shown here is derived from an EMBL/GenBank/DDBJ whole genome shotgun (WGS) entry which is preliminary data.</text>
</comment>
<dbReference type="Proteomes" id="UP001162992">
    <property type="component" value="Chromosome 13"/>
</dbReference>
<name>A0ACC2BVT8_DIPCM</name>
<keyword evidence="2" id="KW-1185">Reference proteome</keyword>
<protein>
    <submittedName>
        <fullName evidence="1">Uncharacterized protein</fullName>
    </submittedName>
</protein>
<evidence type="ECO:0000313" key="1">
    <source>
        <dbReference type="EMBL" id="KAJ7533664.1"/>
    </source>
</evidence>
<dbReference type="EMBL" id="CM055104">
    <property type="protein sequence ID" value="KAJ7533664.1"/>
    <property type="molecule type" value="Genomic_DNA"/>
</dbReference>
<gene>
    <name evidence="1" type="ORF">O6H91_13G059200</name>
</gene>